<comment type="cofactor">
    <cofactor evidence="1">
        <name>FAD</name>
        <dbReference type="ChEBI" id="CHEBI:57692"/>
    </cofactor>
</comment>
<dbReference type="Proteomes" id="UP000017800">
    <property type="component" value="Unassembled WGS sequence"/>
</dbReference>
<dbReference type="GO" id="GO:0004324">
    <property type="term" value="F:ferredoxin-NADP+ reductase activity"/>
    <property type="evidence" value="ECO:0007669"/>
    <property type="project" value="UniProtKB-EC"/>
</dbReference>
<evidence type="ECO:0000259" key="10">
    <source>
        <dbReference type="PROSITE" id="PS51384"/>
    </source>
</evidence>
<evidence type="ECO:0000256" key="6">
    <source>
        <dbReference type="ARBA" id="ARBA00022827"/>
    </source>
</evidence>
<proteinExistence type="inferred from homology"/>
<dbReference type="eggNOG" id="COG1018">
    <property type="taxonomic scope" value="Bacteria"/>
</dbReference>
<sequence length="257" mass="28942">MMTPHIGFVCGSVVSRVDWTARLFSLRVKVEGLSYVAGQFTKLGMYDNSGEFLRKAYSIVNSPENYYATGELEFLIIADPDGALSPNLHTLYSGDQVMVGEQCAGFMTLEEIPSQATELWLIATGTGIGPYFSMLQSDEFPDHYTDVVLVHAVRYEEDLVYKEVVSALQLKYGEKFQYIPIVSREEVPGSLQGRVPHLIEKRILESHAGLKLDMDKSFVYLCGNPAMVRDSAQSLTDRGYNKHLRRKSGHFSSENYW</sequence>
<evidence type="ECO:0000256" key="1">
    <source>
        <dbReference type="ARBA" id="ARBA00001974"/>
    </source>
</evidence>
<dbReference type="InterPro" id="IPR051930">
    <property type="entry name" value="FNR_type-1"/>
</dbReference>
<dbReference type="PANTHER" id="PTHR47878">
    <property type="entry name" value="OXIDOREDUCTASE FAD/NAD(P)-BINDING DOMAIN PROTEIN"/>
    <property type="match status" value="1"/>
</dbReference>
<dbReference type="InterPro" id="IPR001709">
    <property type="entry name" value="Flavoprot_Pyr_Nucl_cyt_Rdtase"/>
</dbReference>
<organism evidence="11 12">
    <name type="scientific">Vibrio halioticoli NBRC 102217</name>
    <dbReference type="NCBI Taxonomy" id="1219072"/>
    <lineage>
        <taxon>Bacteria</taxon>
        <taxon>Pseudomonadati</taxon>
        <taxon>Pseudomonadota</taxon>
        <taxon>Gammaproteobacteria</taxon>
        <taxon>Vibrionales</taxon>
        <taxon>Vibrionaceae</taxon>
        <taxon>Vibrio</taxon>
    </lineage>
</organism>
<dbReference type="Pfam" id="PF00175">
    <property type="entry name" value="NAD_binding_1"/>
    <property type="match status" value="1"/>
</dbReference>
<dbReference type="InterPro" id="IPR008333">
    <property type="entry name" value="Cbr1-like_FAD-bd_dom"/>
</dbReference>
<keyword evidence="5" id="KW-0547">Nucleotide-binding</keyword>
<dbReference type="Gene3D" id="3.40.50.80">
    <property type="entry name" value="Nucleotide-binding domain of ferredoxin-NADP reductase (FNR) module"/>
    <property type="match status" value="1"/>
</dbReference>
<keyword evidence="8" id="KW-0560">Oxidoreductase</keyword>
<evidence type="ECO:0000256" key="9">
    <source>
        <dbReference type="ARBA" id="ARBA00047776"/>
    </source>
</evidence>
<keyword evidence="4" id="KW-0285">Flavoprotein</keyword>
<dbReference type="GO" id="GO:0034599">
    <property type="term" value="P:cellular response to oxidative stress"/>
    <property type="evidence" value="ECO:0007669"/>
    <property type="project" value="TreeGrafter"/>
</dbReference>
<dbReference type="InterPro" id="IPR017938">
    <property type="entry name" value="Riboflavin_synthase-like_b-brl"/>
</dbReference>
<dbReference type="PROSITE" id="PS51384">
    <property type="entry name" value="FAD_FR"/>
    <property type="match status" value="1"/>
</dbReference>
<comment type="caution">
    <text evidence="11">The sequence shown here is derived from an EMBL/GenBank/DDBJ whole genome shotgun (WGS) entry which is preliminary data.</text>
</comment>
<name>V5F651_9VIBR</name>
<dbReference type="SUPFAM" id="SSF63380">
    <property type="entry name" value="Riboflavin synthase domain-like"/>
    <property type="match status" value="1"/>
</dbReference>
<dbReference type="InterPro" id="IPR017927">
    <property type="entry name" value="FAD-bd_FR_type"/>
</dbReference>
<keyword evidence="7" id="KW-0521">NADP</keyword>
<keyword evidence="12" id="KW-1185">Reference proteome</keyword>
<comment type="similarity">
    <text evidence="2">Belongs to the ferredoxin--NADP reductase type 1 family.</text>
</comment>
<comment type="catalytic activity">
    <reaction evidence="9">
        <text>2 reduced [2Fe-2S]-[ferredoxin] + NADP(+) + H(+) = 2 oxidized [2Fe-2S]-[ferredoxin] + NADPH</text>
        <dbReference type="Rhea" id="RHEA:20125"/>
        <dbReference type="Rhea" id="RHEA-COMP:10000"/>
        <dbReference type="Rhea" id="RHEA-COMP:10001"/>
        <dbReference type="ChEBI" id="CHEBI:15378"/>
        <dbReference type="ChEBI" id="CHEBI:33737"/>
        <dbReference type="ChEBI" id="CHEBI:33738"/>
        <dbReference type="ChEBI" id="CHEBI:57783"/>
        <dbReference type="ChEBI" id="CHEBI:58349"/>
        <dbReference type="EC" id="1.18.1.2"/>
    </reaction>
</comment>
<accession>V5F651</accession>
<dbReference type="CDD" id="cd06195">
    <property type="entry name" value="FNR1"/>
    <property type="match status" value="1"/>
</dbReference>
<dbReference type="SUPFAM" id="SSF52343">
    <property type="entry name" value="Ferredoxin reductase-like, C-terminal NADP-linked domain"/>
    <property type="match status" value="1"/>
</dbReference>
<dbReference type="Gene3D" id="2.40.30.10">
    <property type="entry name" value="Translation factors"/>
    <property type="match status" value="1"/>
</dbReference>
<feature type="domain" description="FAD-binding FR-type" evidence="10">
    <location>
        <begin position="6"/>
        <end position="110"/>
    </location>
</feature>
<gene>
    <name evidence="11" type="primary">fpr</name>
    <name evidence="11" type="ORF">VHA01S_070_00100</name>
</gene>
<dbReference type="GO" id="GO:0000166">
    <property type="term" value="F:nucleotide binding"/>
    <property type="evidence" value="ECO:0007669"/>
    <property type="project" value="UniProtKB-KW"/>
</dbReference>
<dbReference type="InterPro" id="IPR001433">
    <property type="entry name" value="OxRdtase_FAD/NAD-bd"/>
</dbReference>
<evidence type="ECO:0000256" key="8">
    <source>
        <dbReference type="ARBA" id="ARBA00023002"/>
    </source>
</evidence>
<reference evidence="11 12" key="1">
    <citation type="submission" date="2013-11" db="EMBL/GenBank/DDBJ databases">
        <title>Whole genome shotgun sequence of Vibrio halioticoli NBRC 102217.</title>
        <authorList>
            <person name="Isaki S."/>
            <person name="Kimura A."/>
            <person name="Ohji S."/>
            <person name="Hosoyama A."/>
            <person name="Fujita N."/>
            <person name="Hashimoto M."/>
            <person name="Hosoyama Y."/>
            <person name="Yamazoe A."/>
        </authorList>
    </citation>
    <scope>NUCLEOTIDE SEQUENCE [LARGE SCALE GENOMIC DNA]</scope>
    <source>
        <strain evidence="11 12">NBRC 102217</strain>
    </source>
</reference>
<dbReference type="InterPro" id="IPR039261">
    <property type="entry name" value="FNR_nucleotide-bd"/>
</dbReference>
<dbReference type="InterPro" id="IPR033892">
    <property type="entry name" value="FNR_bac"/>
</dbReference>
<evidence type="ECO:0000256" key="2">
    <source>
        <dbReference type="ARBA" id="ARBA00008312"/>
    </source>
</evidence>
<protein>
    <recommendedName>
        <fullName evidence="3">ferredoxin--NADP(+) reductase</fullName>
        <ecNumber evidence="3">1.18.1.2</ecNumber>
    </recommendedName>
</protein>
<keyword evidence="6" id="KW-0274">FAD</keyword>
<evidence type="ECO:0000256" key="3">
    <source>
        <dbReference type="ARBA" id="ARBA00013223"/>
    </source>
</evidence>
<dbReference type="EMBL" id="BAUJ01000070">
    <property type="protein sequence ID" value="GAD91149.1"/>
    <property type="molecule type" value="Genomic_DNA"/>
</dbReference>
<evidence type="ECO:0000256" key="4">
    <source>
        <dbReference type="ARBA" id="ARBA00022630"/>
    </source>
</evidence>
<dbReference type="AlphaFoldDB" id="V5F651"/>
<evidence type="ECO:0000313" key="12">
    <source>
        <dbReference type="Proteomes" id="UP000017800"/>
    </source>
</evidence>
<dbReference type="PRINTS" id="PR00371">
    <property type="entry name" value="FPNCR"/>
</dbReference>
<dbReference type="Pfam" id="PF00970">
    <property type="entry name" value="FAD_binding_6"/>
    <property type="match status" value="1"/>
</dbReference>
<dbReference type="GO" id="GO:0042167">
    <property type="term" value="P:heme catabolic process"/>
    <property type="evidence" value="ECO:0007669"/>
    <property type="project" value="TreeGrafter"/>
</dbReference>
<dbReference type="PANTHER" id="PTHR47878:SF1">
    <property type="entry name" value="FLAVODOXIN_FERREDOXIN--NADP REDUCTASE"/>
    <property type="match status" value="1"/>
</dbReference>
<dbReference type="EC" id="1.18.1.2" evidence="3"/>
<evidence type="ECO:0000256" key="5">
    <source>
        <dbReference type="ARBA" id="ARBA00022741"/>
    </source>
</evidence>
<evidence type="ECO:0000256" key="7">
    <source>
        <dbReference type="ARBA" id="ARBA00022857"/>
    </source>
</evidence>
<evidence type="ECO:0000313" key="11">
    <source>
        <dbReference type="EMBL" id="GAD91149.1"/>
    </source>
</evidence>